<evidence type="ECO:0000313" key="1">
    <source>
        <dbReference type="EMBL" id="MFC4672763.1"/>
    </source>
</evidence>
<evidence type="ECO:0008006" key="3">
    <source>
        <dbReference type="Google" id="ProtNLM"/>
    </source>
</evidence>
<protein>
    <recommendedName>
        <fullName evidence="3">Peptidase C39-like domain-containing protein</fullName>
    </recommendedName>
</protein>
<proteinExistence type="predicted"/>
<dbReference type="EMBL" id="JBHSGN010000025">
    <property type="protein sequence ID" value="MFC4672763.1"/>
    <property type="molecule type" value="Genomic_DNA"/>
</dbReference>
<name>A0ABV9KS09_9BACT</name>
<comment type="caution">
    <text evidence="1">The sequence shown here is derived from an EMBL/GenBank/DDBJ whole genome shotgun (WGS) entry which is preliminary data.</text>
</comment>
<accession>A0ABV9KS09</accession>
<evidence type="ECO:0000313" key="2">
    <source>
        <dbReference type="Proteomes" id="UP001596023"/>
    </source>
</evidence>
<dbReference type="Proteomes" id="UP001596023">
    <property type="component" value="Unassembled WGS sequence"/>
</dbReference>
<dbReference type="RefSeq" id="WP_379993968.1">
    <property type="nucleotide sequence ID" value="NZ_JBHSGN010000025.1"/>
</dbReference>
<organism evidence="1 2">
    <name type="scientific">Dysgonomonas termitidis</name>
    <dbReference type="NCBI Taxonomy" id="1516126"/>
    <lineage>
        <taxon>Bacteria</taxon>
        <taxon>Pseudomonadati</taxon>
        <taxon>Bacteroidota</taxon>
        <taxon>Bacteroidia</taxon>
        <taxon>Bacteroidales</taxon>
        <taxon>Dysgonomonadaceae</taxon>
        <taxon>Dysgonomonas</taxon>
    </lineage>
</organism>
<keyword evidence="2" id="KW-1185">Reference proteome</keyword>
<gene>
    <name evidence="1" type="ORF">ACFO6W_03545</name>
</gene>
<reference evidence="2" key="1">
    <citation type="journal article" date="2019" name="Int. J. Syst. Evol. Microbiol.">
        <title>The Global Catalogue of Microorganisms (GCM) 10K type strain sequencing project: providing services to taxonomists for standard genome sequencing and annotation.</title>
        <authorList>
            <consortium name="The Broad Institute Genomics Platform"/>
            <consortium name="The Broad Institute Genome Sequencing Center for Infectious Disease"/>
            <person name="Wu L."/>
            <person name="Ma J."/>
        </authorList>
    </citation>
    <scope>NUCLEOTIDE SEQUENCE [LARGE SCALE GENOMIC DNA]</scope>
    <source>
        <strain evidence="2">CCUG 66188</strain>
    </source>
</reference>
<sequence length="351" mass="38429">MKKLTRTSLSALKRTSTVLTEQQQRAIKGGCSLDQMGVGYWIGGNYYWYRTSECTCDSGYTPGNSGYGYGGYSYWGGSGYGSSTGSGAYGSSTNPVSESHYGTLVSIGAWHGGWVMIGGQPCYMLAEVIVDGYTYTPSDYDYDPWGDSGYSSFPDDYWDILFGSGYGYSPDDSSSGWTGGGGGSSAGNSGNGNYWCDNWGGFQWYFSESIDASGHLGAGTYAPGPYNMCFFNALTYLFGGDYTTHFNNYDGYFTENGVFFSQAANYVQGEYNASVISSTQAVSYLNGNTNVMAFVTVRNNNTQHDETHAVILESYNIQDGKYTFYDPTNDRHDSEHKDEFFGLMFSIPKKN</sequence>